<feature type="binding site" evidence="3">
    <location>
        <position position="18"/>
    </location>
    <ligand>
        <name>ATP</name>
        <dbReference type="ChEBI" id="CHEBI:30616"/>
    </ligand>
</feature>
<dbReference type="PANTHER" id="PTHR43209">
    <property type="entry name" value="TRNA SULFURTRANSFERASE"/>
    <property type="match status" value="1"/>
</dbReference>
<sequence>MGEILEKVDDGQMGVVLKRMMVRAASTIAERYGVQALVTGEAVGQVSSQTLTNLRLIDNASDTLILRPLISHDKEHIIRIAREIGTEDFASTMPEYCGVISKSPTVKAVKEKIEAEEQNFDFTILDRVIEEATNVDIRTIAEQTEEEVVEVETVALLSENDVVLDIRSIDEQEEKPLALKATEVKSLPFYKLSTQFGDLDQNRTWLLYCDRGVMSRLQALYLHEQGFKNVKVYRP</sequence>
<feature type="disulfide bond" description="Redox-active" evidence="3">
    <location>
        <begin position="97"/>
        <end position="209"/>
    </location>
</feature>
<dbReference type="InterPro" id="IPR026340">
    <property type="entry name" value="THII_Thiazole_biosynth_dom"/>
</dbReference>
<dbReference type="HAMAP" id="MF_00021">
    <property type="entry name" value="ThiI"/>
    <property type="match status" value="1"/>
</dbReference>
<name>A0A379AKN1_ENTAG</name>
<evidence type="ECO:0000313" key="6">
    <source>
        <dbReference type="Proteomes" id="UP000254640"/>
    </source>
</evidence>
<keyword evidence="1 3" id="KW-0547">Nucleotide-binding</keyword>
<feature type="active site" description="Cysteine persulfide intermediate" evidence="3">
    <location>
        <position position="209"/>
    </location>
</feature>
<dbReference type="GO" id="GO:0140741">
    <property type="term" value="F:tRNA-uracil-4 sulfurtransferase activity"/>
    <property type="evidence" value="ECO:0007669"/>
    <property type="project" value="UniProtKB-EC"/>
</dbReference>
<dbReference type="GO" id="GO:0004810">
    <property type="term" value="F:CCA tRNA nucleotidyltransferase activity"/>
    <property type="evidence" value="ECO:0007669"/>
    <property type="project" value="InterPro"/>
</dbReference>
<evidence type="ECO:0000259" key="4">
    <source>
        <dbReference type="PROSITE" id="PS50206"/>
    </source>
</evidence>
<accession>A0A379AKN1</accession>
<dbReference type="InterPro" id="IPR036873">
    <property type="entry name" value="Rhodanese-like_dom_sf"/>
</dbReference>
<dbReference type="GO" id="GO:0002937">
    <property type="term" value="P:tRNA 4-thiouridine biosynthesis"/>
    <property type="evidence" value="ECO:0007669"/>
    <property type="project" value="TreeGrafter"/>
</dbReference>
<dbReference type="SUPFAM" id="SSF52402">
    <property type="entry name" value="Adenine nucleotide alpha hydrolases-like"/>
    <property type="match status" value="1"/>
</dbReference>
<organism evidence="5 6">
    <name type="scientific">Enterobacter agglomerans</name>
    <name type="common">Erwinia herbicola</name>
    <name type="synonym">Pantoea agglomerans</name>
    <dbReference type="NCBI Taxonomy" id="549"/>
    <lineage>
        <taxon>Bacteria</taxon>
        <taxon>Pseudomonadati</taxon>
        <taxon>Pseudomonadota</taxon>
        <taxon>Gammaproteobacteria</taxon>
        <taxon>Enterobacterales</taxon>
        <taxon>Erwiniaceae</taxon>
        <taxon>Pantoea</taxon>
        <taxon>Pantoea agglomerans group</taxon>
    </lineage>
</organism>
<dbReference type="Pfam" id="PF02568">
    <property type="entry name" value="ThiI"/>
    <property type="match status" value="1"/>
</dbReference>
<keyword evidence="3" id="KW-1015">Disulfide bond</keyword>
<dbReference type="GO" id="GO:0005829">
    <property type="term" value="C:cytosol"/>
    <property type="evidence" value="ECO:0007669"/>
    <property type="project" value="TreeGrafter"/>
</dbReference>
<evidence type="ECO:0000313" key="5">
    <source>
        <dbReference type="EMBL" id="SUB18098.1"/>
    </source>
</evidence>
<dbReference type="SUPFAM" id="SSF52821">
    <property type="entry name" value="Rhodanese/Cell cycle control phosphatase"/>
    <property type="match status" value="1"/>
</dbReference>
<dbReference type="GO" id="GO:0009229">
    <property type="term" value="P:thiamine diphosphate biosynthetic process"/>
    <property type="evidence" value="ECO:0007669"/>
    <property type="project" value="UniProtKB-UniRule"/>
</dbReference>
<dbReference type="Proteomes" id="UP000254640">
    <property type="component" value="Unassembled WGS sequence"/>
</dbReference>
<comment type="pathway">
    <text evidence="3">Cofactor biosynthesis; thiamine diphosphate biosynthesis.</text>
</comment>
<dbReference type="FunFam" id="3.40.250.10:FF:000003">
    <property type="entry name" value="tRNA sulfurtransferase"/>
    <property type="match status" value="1"/>
</dbReference>
<dbReference type="InterPro" id="IPR050102">
    <property type="entry name" value="tRNA_sulfurtransferase_ThiI"/>
</dbReference>
<keyword evidence="2 3" id="KW-0067">ATP-binding</keyword>
<evidence type="ECO:0000256" key="3">
    <source>
        <dbReference type="HAMAP-Rule" id="MF_00021"/>
    </source>
</evidence>
<comment type="subcellular location">
    <subcellularLocation>
        <location evidence="3">Cytoplasm</location>
    </subcellularLocation>
</comment>
<dbReference type="GO" id="GO:0052837">
    <property type="term" value="P:thiazole biosynthetic process"/>
    <property type="evidence" value="ECO:0007669"/>
    <property type="project" value="InterPro"/>
</dbReference>
<dbReference type="InterPro" id="IPR014729">
    <property type="entry name" value="Rossmann-like_a/b/a_fold"/>
</dbReference>
<comment type="function">
    <text evidence="3">Catalyzes the ATP-dependent transfer of a sulfur to tRNA to produce 4-thiouridine in position 8 of tRNAs, which functions as a near-UV photosensor. Also catalyzes the transfer of sulfur to the sulfur carrier protein ThiS, forming ThiS-thiocarboxylate. This is a step in the synthesis of thiazole, in the thiamine biosynthesis pathway. The sulfur is donated as persulfide by IscS.</text>
</comment>
<proteinExistence type="inferred from homology"/>
<dbReference type="NCBIfam" id="TIGR04271">
    <property type="entry name" value="ThiI_C_thiazole"/>
    <property type="match status" value="1"/>
</dbReference>
<evidence type="ECO:0000256" key="2">
    <source>
        <dbReference type="ARBA" id="ARBA00022840"/>
    </source>
</evidence>
<comment type="similarity">
    <text evidence="3">Belongs to the ThiI family.</text>
</comment>
<evidence type="ECO:0000256" key="1">
    <source>
        <dbReference type="ARBA" id="ARBA00022741"/>
    </source>
</evidence>
<dbReference type="Gene3D" id="3.40.50.620">
    <property type="entry name" value="HUPs"/>
    <property type="match status" value="1"/>
</dbReference>
<comment type="caution">
    <text evidence="3">Lacks conserved residue(s) required for the propagation of feature annotation.</text>
</comment>
<dbReference type="InterPro" id="IPR001763">
    <property type="entry name" value="Rhodanese-like_dom"/>
</dbReference>
<feature type="binding site" evidence="3">
    <location>
        <position position="40"/>
    </location>
    <ligand>
        <name>ATP</name>
        <dbReference type="ChEBI" id="CHEBI:30616"/>
    </ligand>
</feature>
<keyword evidence="3 5" id="KW-0808">Transferase</keyword>
<dbReference type="CDD" id="cd00158">
    <property type="entry name" value="RHOD"/>
    <property type="match status" value="1"/>
</dbReference>
<dbReference type="GO" id="GO:0009228">
    <property type="term" value="P:thiamine biosynthetic process"/>
    <property type="evidence" value="ECO:0007669"/>
    <property type="project" value="UniProtKB-KW"/>
</dbReference>
<dbReference type="Gene3D" id="3.40.250.10">
    <property type="entry name" value="Rhodanese-like domain"/>
    <property type="match status" value="1"/>
</dbReference>
<dbReference type="UniPathway" id="UPA00060"/>
<gene>
    <name evidence="5" type="primary">thiI_1</name>
    <name evidence="3" type="synonym">thiI</name>
    <name evidence="5" type="ORF">NCTC9381_04044</name>
</gene>
<keyword evidence="3" id="KW-0784">Thiamine biosynthesis</keyword>
<dbReference type="InterPro" id="IPR003720">
    <property type="entry name" value="tRNA_STrfase"/>
</dbReference>
<feature type="domain" description="Rhodanese" evidence="4">
    <location>
        <begin position="157"/>
        <end position="233"/>
    </location>
</feature>
<dbReference type="EMBL" id="UGSO01000001">
    <property type="protein sequence ID" value="SUB18098.1"/>
    <property type="molecule type" value="Genomic_DNA"/>
</dbReference>
<reference evidence="5 6" key="1">
    <citation type="submission" date="2018-06" db="EMBL/GenBank/DDBJ databases">
        <authorList>
            <consortium name="Pathogen Informatics"/>
            <person name="Doyle S."/>
        </authorList>
    </citation>
    <scope>NUCLEOTIDE SEQUENCE [LARGE SCALE GENOMIC DNA]</scope>
    <source>
        <strain evidence="5 6">NCTC9381</strain>
    </source>
</reference>
<feature type="binding site" evidence="3">
    <location>
        <position position="49"/>
    </location>
    <ligand>
        <name>ATP</name>
        <dbReference type="ChEBI" id="CHEBI:30616"/>
    </ligand>
</feature>
<keyword evidence="6" id="KW-1185">Reference proteome</keyword>
<dbReference type="AlphaFoldDB" id="A0A379AKN1"/>
<dbReference type="EC" id="2.8.1.4" evidence="3"/>
<comment type="catalytic activity">
    <reaction evidence="3">
        <text>[ThiI sulfur-carrier protein]-S-sulfanyl-L-cysteine + a uridine in tRNA + 2 reduced [2Fe-2S]-[ferredoxin] + ATP + H(+) = [ThiI sulfur-carrier protein]-L-cysteine + a 4-thiouridine in tRNA + 2 oxidized [2Fe-2S]-[ferredoxin] + AMP + diphosphate</text>
        <dbReference type="Rhea" id="RHEA:24176"/>
        <dbReference type="Rhea" id="RHEA-COMP:10000"/>
        <dbReference type="Rhea" id="RHEA-COMP:10001"/>
        <dbReference type="Rhea" id="RHEA-COMP:13337"/>
        <dbReference type="Rhea" id="RHEA-COMP:13338"/>
        <dbReference type="Rhea" id="RHEA-COMP:13339"/>
        <dbReference type="Rhea" id="RHEA-COMP:13340"/>
        <dbReference type="ChEBI" id="CHEBI:15378"/>
        <dbReference type="ChEBI" id="CHEBI:29950"/>
        <dbReference type="ChEBI" id="CHEBI:30616"/>
        <dbReference type="ChEBI" id="CHEBI:33019"/>
        <dbReference type="ChEBI" id="CHEBI:33737"/>
        <dbReference type="ChEBI" id="CHEBI:33738"/>
        <dbReference type="ChEBI" id="CHEBI:61963"/>
        <dbReference type="ChEBI" id="CHEBI:65315"/>
        <dbReference type="ChEBI" id="CHEBI:136798"/>
        <dbReference type="ChEBI" id="CHEBI:456215"/>
        <dbReference type="EC" id="2.8.1.4"/>
    </reaction>
</comment>
<keyword evidence="3" id="KW-0963">Cytoplasm</keyword>
<keyword evidence="3" id="KW-0676">Redox-active center</keyword>
<protein>
    <recommendedName>
        <fullName evidence="3">tRNA sulfurtransferase</fullName>
        <ecNumber evidence="3">2.8.1.4</ecNumber>
    </recommendedName>
    <alternativeName>
        <fullName evidence="3">Sulfur carrier protein ThiS sulfurtransferase</fullName>
    </alternativeName>
    <alternativeName>
        <fullName evidence="3">Thiamine biosynthesis protein ThiI</fullName>
    </alternativeName>
    <alternativeName>
        <fullName evidence="3">tRNA 4-thiouridine synthase</fullName>
    </alternativeName>
</protein>
<dbReference type="PANTHER" id="PTHR43209:SF1">
    <property type="entry name" value="TRNA SULFURTRANSFERASE"/>
    <property type="match status" value="1"/>
</dbReference>
<dbReference type="GO" id="GO:0005524">
    <property type="term" value="F:ATP binding"/>
    <property type="evidence" value="ECO:0007669"/>
    <property type="project" value="UniProtKB-UniRule"/>
</dbReference>
<dbReference type="Pfam" id="PF00581">
    <property type="entry name" value="Rhodanese"/>
    <property type="match status" value="1"/>
</dbReference>
<dbReference type="PROSITE" id="PS50206">
    <property type="entry name" value="RHODANESE_3"/>
    <property type="match status" value="1"/>
</dbReference>
<comment type="catalytic activity">
    <reaction evidence="3">
        <text>[ThiS sulfur-carrier protein]-C-terminal Gly-Gly-AMP + S-sulfanyl-L-cysteinyl-[cysteine desulfurase] + AH2 = [ThiS sulfur-carrier protein]-C-terminal-Gly-aminoethanethioate + L-cysteinyl-[cysteine desulfurase] + A + AMP + 2 H(+)</text>
        <dbReference type="Rhea" id="RHEA:43340"/>
        <dbReference type="Rhea" id="RHEA-COMP:12157"/>
        <dbReference type="Rhea" id="RHEA-COMP:12158"/>
        <dbReference type="Rhea" id="RHEA-COMP:12910"/>
        <dbReference type="Rhea" id="RHEA-COMP:19908"/>
        <dbReference type="ChEBI" id="CHEBI:13193"/>
        <dbReference type="ChEBI" id="CHEBI:15378"/>
        <dbReference type="ChEBI" id="CHEBI:17499"/>
        <dbReference type="ChEBI" id="CHEBI:29950"/>
        <dbReference type="ChEBI" id="CHEBI:61963"/>
        <dbReference type="ChEBI" id="CHEBI:90618"/>
        <dbReference type="ChEBI" id="CHEBI:232372"/>
        <dbReference type="ChEBI" id="CHEBI:456215"/>
    </reaction>
</comment>
<dbReference type="InterPro" id="IPR020536">
    <property type="entry name" value="ThiI_AANH"/>
</dbReference>